<feature type="binding site" description="axial binding residue" evidence="4">
    <location>
        <position position="460"/>
    </location>
    <ligand>
        <name>heme</name>
        <dbReference type="ChEBI" id="CHEBI:30413"/>
    </ligand>
    <ligandPart>
        <name>Fe</name>
        <dbReference type="ChEBI" id="CHEBI:18248"/>
    </ligandPart>
</feature>
<evidence type="ECO:0000313" key="6">
    <source>
        <dbReference type="EMBL" id="SAM08256.1"/>
    </source>
</evidence>
<evidence type="ECO:0000256" key="4">
    <source>
        <dbReference type="PIRSR" id="PIRSR602401-1"/>
    </source>
</evidence>
<comment type="cofactor">
    <cofactor evidence="1 4">
        <name>heme</name>
        <dbReference type="ChEBI" id="CHEBI:30413"/>
    </cofactor>
</comment>
<dbReference type="InterPro" id="IPR017972">
    <property type="entry name" value="Cyt_P450_CS"/>
</dbReference>
<dbReference type="PANTHER" id="PTHR24305">
    <property type="entry name" value="CYTOCHROME P450"/>
    <property type="match status" value="1"/>
</dbReference>
<dbReference type="AlphaFoldDB" id="A0A163K4Q5"/>
<evidence type="ECO:0008006" key="8">
    <source>
        <dbReference type="Google" id="ProtNLM"/>
    </source>
</evidence>
<dbReference type="InterPro" id="IPR002401">
    <property type="entry name" value="Cyt_P450_E_grp-I"/>
</dbReference>
<keyword evidence="7" id="KW-1185">Reference proteome</keyword>
<comment type="similarity">
    <text evidence="5">Belongs to the cytochrome P450 family.</text>
</comment>
<evidence type="ECO:0000313" key="7">
    <source>
        <dbReference type="Proteomes" id="UP000078561"/>
    </source>
</evidence>
<dbReference type="Gene3D" id="1.10.630.10">
    <property type="entry name" value="Cytochrome P450"/>
    <property type="match status" value="1"/>
</dbReference>
<keyword evidence="4 5" id="KW-0349">Heme</keyword>
<proteinExistence type="inferred from homology"/>
<protein>
    <recommendedName>
        <fullName evidence="8">Cytochrome P450</fullName>
    </recommendedName>
</protein>
<dbReference type="SUPFAM" id="SSF48264">
    <property type="entry name" value="Cytochrome P450"/>
    <property type="match status" value="1"/>
</dbReference>
<organism evidence="6">
    <name type="scientific">Absidia glauca</name>
    <name type="common">Pin mould</name>
    <dbReference type="NCBI Taxonomy" id="4829"/>
    <lineage>
        <taxon>Eukaryota</taxon>
        <taxon>Fungi</taxon>
        <taxon>Fungi incertae sedis</taxon>
        <taxon>Mucoromycota</taxon>
        <taxon>Mucoromycotina</taxon>
        <taxon>Mucoromycetes</taxon>
        <taxon>Mucorales</taxon>
        <taxon>Cunninghamellaceae</taxon>
        <taxon>Absidia</taxon>
    </lineage>
</organism>
<dbReference type="STRING" id="4829.A0A163K4Q5"/>
<keyword evidence="3 4" id="KW-0408">Iron</keyword>
<dbReference type="InterPro" id="IPR001128">
    <property type="entry name" value="Cyt_P450"/>
</dbReference>
<dbReference type="OMA" id="PNRREHK"/>
<dbReference type="PRINTS" id="PR00385">
    <property type="entry name" value="P450"/>
</dbReference>
<dbReference type="PROSITE" id="PS00086">
    <property type="entry name" value="CYTOCHROME_P450"/>
    <property type="match status" value="1"/>
</dbReference>
<evidence type="ECO:0000256" key="1">
    <source>
        <dbReference type="ARBA" id="ARBA00001971"/>
    </source>
</evidence>
<dbReference type="InParanoid" id="A0A163K4Q5"/>
<evidence type="ECO:0000256" key="2">
    <source>
        <dbReference type="ARBA" id="ARBA00022723"/>
    </source>
</evidence>
<dbReference type="GO" id="GO:0016705">
    <property type="term" value="F:oxidoreductase activity, acting on paired donors, with incorporation or reduction of molecular oxygen"/>
    <property type="evidence" value="ECO:0007669"/>
    <property type="project" value="InterPro"/>
</dbReference>
<dbReference type="GO" id="GO:0005506">
    <property type="term" value="F:iron ion binding"/>
    <property type="evidence" value="ECO:0007669"/>
    <property type="project" value="InterPro"/>
</dbReference>
<accession>A0A163K4Q5</accession>
<dbReference type="OrthoDB" id="1470350at2759"/>
<dbReference type="EMBL" id="LT554889">
    <property type="protein sequence ID" value="SAM08256.1"/>
    <property type="molecule type" value="Genomic_DNA"/>
</dbReference>
<keyword evidence="5" id="KW-0503">Monooxygenase</keyword>
<keyword evidence="5" id="KW-0560">Oxidoreductase</keyword>
<dbReference type="InterPro" id="IPR050121">
    <property type="entry name" value="Cytochrome_P450_monoxygenase"/>
</dbReference>
<keyword evidence="2 4" id="KW-0479">Metal-binding</keyword>
<sequence length="518" mass="59100">MDTTTVYNKVEDWYRLYAAQHLEKDQLKKIGSAVAITWITYKVTSKLYDAYWGPLRDIPGPFLGKFFAIPKVFFDNPRGASYRRMKALHDKYGTIIKLSPDTIAISDKDWIKEILVKDDLPKGPTYSALQSDDGKQTLFNTRDKVFHKQRRRTVSPAFAMKYLNSLELFMDSCTEAFIHRINKDIESNKDGLDGYGTVDIWSLLGCLALDVIGSTAFGESFNMVETNDHFVPIAITKGMRFAPKLILYPFLGTLVRVFGLNRSPEFDKFMVDLITKRLTSDQRRDDILQILIDTQKASHQEERLTVDAIIAEVVLFLVAGSETTSNTTSFAIIELLRQPDKLEKLRAEIDAVPLENGSVLHTHDQLKHLPYLNAVLNETMRLNPIASNGLQRITDTDITLSGRVFIPKNTVVVCSLNHAQKNPDYWPNPLQFLPERWLDDAEVPPCLDAFYPFSAGSRNCIGKQFALQEMRITLATLVKRYDFKAIPEELEAAKDLRQFITLTVERNSFKVLMKERKV</sequence>
<dbReference type="PRINTS" id="PR00463">
    <property type="entry name" value="EP450I"/>
</dbReference>
<dbReference type="InterPro" id="IPR036396">
    <property type="entry name" value="Cyt_P450_sf"/>
</dbReference>
<dbReference type="Proteomes" id="UP000078561">
    <property type="component" value="Unassembled WGS sequence"/>
</dbReference>
<dbReference type="GO" id="GO:0020037">
    <property type="term" value="F:heme binding"/>
    <property type="evidence" value="ECO:0007669"/>
    <property type="project" value="InterPro"/>
</dbReference>
<evidence type="ECO:0000256" key="5">
    <source>
        <dbReference type="RuleBase" id="RU000461"/>
    </source>
</evidence>
<dbReference type="GO" id="GO:0004497">
    <property type="term" value="F:monooxygenase activity"/>
    <property type="evidence" value="ECO:0007669"/>
    <property type="project" value="UniProtKB-KW"/>
</dbReference>
<dbReference type="Pfam" id="PF00067">
    <property type="entry name" value="p450"/>
    <property type="match status" value="1"/>
</dbReference>
<reference evidence="6" key="1">
    <citation type="submission" date="2016-04" db="EMBL/GenBank/DDBJ databases">
        <authorList>
            <person name="Evans L.H."/>
            <person name="Alamgir A."/>
            <person name="Owens N."/>
            <person name="Weber N.D."/>
            <person name="Virtaneva K."/>
            <person name="Barbian K."/>
            <person name="Babar A."/>
            <person name="Rosenke K."/>
        </authorList>
    </citation>
    <scope>NUCLEOTIDE SEQUENCE [LARGE SCALE GENOMIC DNA]</scope>
    <source>
        <strain evidence="6">CBS 101.48</strain>
    </source>
</reference>
<gene>
    <name evidence="6" type="primary">ABSGL_13918.1 scaffold 14340</name>
</gene>
<name>A0A163K4Q5_ABSGL</name>
<evidence type="ECO:0000256" key="3">
    <source>
        <dbReference type="ARBA" id="ARBA00023004"/>
    </source>
</evidence>
<dbReference type="PANTHER" id="PTHR24305:SF108">
    <property type="entry name" value="P450, PUTATIVE (EUROFUNG)-RELATED"/>
    <property type="match status" value="1"/>
</dbReference>